<organism evidence="2 3">
    <name type="scientific">Cymbomonas tetramitiformis</name>
    <dbReference type="NCBI Taxonomy" id="36881"/>
    <lineage>
        <taxon>Eukaryota</taxon>
        <taxon>Viridiplantae</taxon>
        <taxon>Chlorophyta</taxon>
        <taxon>Pyramimonadophyceae</taxon>
        <taxon>Pyramimonadales</taxon>
        <taxon>Pyramimonadaceae</taxon>
        <taxon>Cymbomonas</taxon>
    </lineage>
</organism>
<reference evidence="2 3" key="1">
    <citation type="journal article" date="2015" name="Genome Biol. Evol.">
        <title>Comparative Genomics of a Bacterivorous Green Alga Reveals Evolutionary Causalities and Consequences of Phago-Mixotrophic Mode of Nutrition.</title>
        <authorList>
            <person name="Burns J.A."/>
            <person name="Paasch A."/>
            <person name="Narechania A."/>
            <person name="Kim E."/>
        </authorList>
    </citation>
    <scope>NUCLEOTIDE SEQUENCE [LARGE SCALE GENOMIC DNA]</scope>
    <source>
        <strain evidence="2 3">PLY_AMNH</strain>
    </source>
</reference>
<dbReference type="EMBL" id="LGRX02018968">
    <property type="protein sequence ID" value="KAK3259123.1"/>
    <property type="molecule type" value="Genomic_DNA"/>
</dbReference>
<keyword evidence="3" id="KW-1185">Reference proteome</keyword>
<proteinExistence type="predicted"/>
<name>A0AAE0FGS0_9CHLO</name>
<evidence type="ECO:0000313" key="2">
    <source>
        <dbReference type="EMBL" id="KAK3259123.1"/>
    </source>
</evidence>
<feature type="region of interest" description="Disordered" evidence="1">
    <location>
        <begin position="180"/>
        <end position="277"/>
    </location>
</feature>
<evidence type="ECO:0000313" key="3">
    <source>
        <dbReference type="Proteomes" id="UP001190700"/>
    </source>
</evidence>
<dbReference type="AlphaFoldDB" id="A0AAE0FGS0"/>
<evidence type="ECO:0000256" key="1">
    <source>
        <dbReference type="SAM" id="MobiDB-lite"/>
    </source>
</evidence>
<dbReference type="Proteomes" id="UP001190700">
    <property type="component" value="Unassembled WGS sequence"/>
</dbReference>
<feature type="compositionally biased region" description="Low complexity" evidence="1">
    <location>
        <begin position="194"/>
        <end position="208"/>
    </location>
</feature>
<accession>A0AAE0FGS0</accession>
<gene>
    <name evidence="2" type="ORF">CYMTET_31867</name>
</gene>
<sequence>MLVAIGQMSGKRKTREGGVPGGFWLQPLAGHGLSAHDAEKAVVCWREIMEDGAHEAAKRTYQRAAVELKHAVGTTVKLEDRIRQRLEVAIGVRKVCSGMLWEAMKWGKQCRRCATSLEPDMRCPLAVPKGLQRMCQVLEAHLREEGHGLAAEASKAQRPREVVKQHAVFARRGEHIRVLAHPTWSKAPDRRAARASPRAAQSSSAPAPLQAGKRAAGHGVGIAGHKSRTRPTGSGAWLAKPFKLEDSCGAPARQVGSADRDKVHRFHPNPSDDVLHT</sequence>
<protein>
    <submittedName>
        <fullName evidence="2">Uncharacterized protein</fullName>
    </submittedName>
</protein>
<comment type="caution">
    <text evidence="2">The sequence shown here is derived from an EMBL/GenBank/DDBJ whole genome shotgun (WGS) entry which is preliminary data.</text>
</comment>